<feature type="transmembrane region" description="Helical" evidence="6">
    <location>
        <begin position="389"/>
        <end position="410"/>
    </location>
</feature>
<feature type="transmembrane region" description="Helical" evidence="6">
    <location>
        <begin position="94"/>
        <end position="122"/>
    </location>
</feature>
<name>A0A1J1IET3_9DIPT</name>
<feature type="transmembrane region" description="Helical" evidence="6">
    <location>
        <begin position="465"/>
        <end position="484"/>
    </location>
</feature>
<evidence type="ECO:0000256" key="2">
    <source>
        <dbReference type="ARBA" id="ARBA00022692"/>
    </source>
</evidence>
<dbReference type="InterPro" id="IPR051085">
    <property type="entry name" value="MB_O-acyltransferase"/>
</dbReference>
<dbReference type="OrthoDB" id="420606at2759"/>
<dbReference type="AlphaFoldDB" id="A0A1J1IET3"/>
<gene>
    <name evidence="7" type="ORF">CLUMA_CG012089</name>
</gene>
<evidence type="ECO:0000256" key="3">
    <source>
        <dbReference type="ARBA" id="ARBA00022989"/>
    </source>
</evidence>
<dbReference type="PANTHER" id="PTHR13285">
    <property type="entry name" value="ACYLTRANSFERASE"/>
    <property type="match status" value="1"/>
</dbReference>
<dbReference type="GO" id="GO:0016409">
    <property type="term" value="F:palmitoyltransferase activity"/>
    <property type="evidence" value="ECO:0007669"/>
    <property type="project" value="TreeGrafter"/>
</dbReference>
<dbReference type="EMBL" id="CVRI01000048">
    <property type="protein sequence ID" value="CRK98783.1"/>
    <property type="molecule type" value="Genomic_DNA"/>
</dbReference>
<feature type="transmembrane region" description="Helical" evidence="6">
    <location>
        <begin position="134"/>
        <end position="150"/>
    </location>
</feature>
<dbReference type="Proteomes" id="UP000183832">
    <property type="component" value="Unassembled WGS sequence"/>
</dbReference>
<reference evidence="7 8" key="1">
    <citation type="submission" date="2015-04" db="EMBL/GenBank/DDBJ databases">
        <authorList>
            <person name="Syromyatnikov M.Y."/>
            <person name="Popov V.N."/>
        </authorList>
    </citation>
    <scope>NUCLEOTIDE SEQUENCE [LARGE SCALE GENOMIC DNA]</scope>
</reference>
<dbReference type="PANTHER" id="PTHR13285:SF18">
    <property type="entry name" value="PROTEIN-CYSTEINE N-PALMITOYLTRANSFERASE RASP"/>
    <property type="match status" value="1"/>
</dbReference>
<sequence length="499" mass="59372">MIGYLPNIELKLYSCFYIILLVIILYNVQSISNSNLPDYNFMGKGWTFLNRKIDDYDVEWQTWKSFIRNYWYCFVMHSCVAEVFRVLKFKNISMLFFIIGSISCFIMYNTRFLLVVLLQTIISYIVTTMTKNKIHVWILASFWLIILNILKHESNIKIATDVLDIDESKIHDFLVIFAWCLLKNISFNLERCSGVYNKSDAKFKFSECLGYVFYFPTFFGGPHVIYKRYSDMLKGFNEILPSRERYQSFILNLLRFSFWFFLTELALHFFYVNSIVMNLDLKFLDSLSLFGVGYLMGQFFNNKYIIHYGVSITFGRLDGIDMPKPPKCICRVHKYSDMWKWFDSGLYEFLLKYIYISLCEKKSPMWRKIFAGFTTFLFIYIWHGFFDYILVWSLLNCVCIVLEKFVYFVIEGEGFERKALKIVKTENNLHRLQAIIGTHVLIPAIISNLFFFGGLEVGWEFVRRIYLEGVFTYIKISSCIYFLYPIAEAIKRWEISNKK</sequence>
<evidence type="ECO:0000313" key="8">
    <source>
        <dbReference type="Proteomes" id="UP000183832"/>
    </source>
</evidence>
<feature type="transmembrane region" description="Helical" evidence="6">
    <location>
        <begin position="365"/>
        <end position="383"/>
    </location>
</feature>
<dbReference type="GO" id="GO:0005783">
    <property type="term" value="C:endoplasmic reticulum"/>
    <property type="evidence" value="ECO:0007669"/>
    <property type="project" value="TreeGrafter"/>
</dbReference>
<keyword evidence="3 6" id="KW-1133">Transmembrane helix</keyword>
<accession>A0A1J1IET3</accession>
<proteinExistence type="inferred from homology"/>
<keyword evidence="4 6" id="KW-0472">Membrane</keyword>
<evidence type="ECO:0000256" key="4">
    <source>
        <dbReference type="ARBA" id="ARBA00023136"/>
    </source>
</evidence>
<feature type="transmembrane region" description="Helical" evidence="6">
    <location>
        <begin position="209"/>
        <end position="229"/>
    </location>
</feature>
<dbReference type="STRING" id="568069.A0A1J1IET3"/>
<feature type="transmembrane region" description="Helical" evidence="6">
    <location>
        <begin position="12"/>
        <end position="32"/>
    </location>
</feature>
<feature type="transmembrane region" description="Helical" evidence="6">
    <location>
        <begin position="170"/>
        <end position="189"/>
    </location>
</feature>
<protein>
    <submittedName>
        <fullName evidence="7">CLUMA_CG012089, isoform A</fullName>
    </submittedName>
</protein>
<evidence type="ECO:0000256" key="5">
    <source>
        <dbReference type="ARBA" id="ARBA00038268"/>
    </source>
</evidence>
<organism evidence="7 8">
    <name type="scientific">Clunio marinus</name>
    <dbReference type="NCBI Taxonomy" id="568069"/>
    <lineage>
        <taxon>Eukaryota</taxon>
        <taxon>Metazoa</taxon>
        <taxon>Ecdysozoa</taxon>
        <taxon>Arthropoda</taxon>
        <taxon>Hexapoda</taxon>
        <taxon>Insecta</taxon>
        <taxon>Pterygota</taxon>
        <taxon>Neoptera</taxon>
        <taxon>Endopterygota</taxon>
        <taxon>Diptera</taxon>
        <taxon>Nematocera</taxon>
        <taxon>Chironomoidea</taxon>
        <taxon>Chironomidae</taxon>
        <taxon>Clunio</taxon>
    </lineage>
</organism>
<comment type="similarity">
    <text evidence="5">Belongs to the membrane-bound acyltransferase family. HHAT subfamily.</text>
</comment>
<evidence type="ECO:0000313" key="7">
    <source>
        <dbReference type="EMBL" id="CRK98783.1"/>
    </source>
</evidence>
<evidence type="ECO:0000256" key="6">
    <source>
        <dbReference type="SAM" id="Phobius"/>
    </source>
</evidence>
<evidence type="ECO:0000256" key="1">
    <source>
        <dbReference type="ARBA" id="ARBA00004141"/>
    </source>
</evidence>
<keyword evidence="2 6" id="KW-0812">Transmembrane</keyword>
<keyword evidence="8" id="KW-1185">Reference proteome</keyword>
<dbReference type="GO" id="GO:0016020">
    <property type="term" value="C:membrane"/>
    <property type="evidence" value="ECO:0007669"/>
    <property type="project" value="UniProtKB-SubCell"/>
</dbReference>
<dbReference type="InterPro" id="IPR004299">
    <property type="entry name" value="MBOAT_fam"/>
</dbReference>
<comment type="subcellular location">
    <subcellularLocation>
        <location evidence="1">Membrane</location>
        <topology evidence="1">Multi-pass membrane protein</topology>
    </subcellularLocation>
</comment>
<dbReference type="Pfam" id="PF03062">
    <property type="entry name" value="MBOAT"/>
    <property type="match status" value="1"/>
</dbReference>
<feature type="transmembrane region" description="Helical" evidence="6">
    <location>
        <begin position="249"/>
        <end position="271"/>
    </location>
</feature>
<feature type="transmembrane region" description="Helical" evidence="6">
    <location>
        <begin position="431"/>
        <end position="453"/>
    </location>
</feature>